<dbReference type="AlphaFoldDB" id="A0AAW1RB67"/>
<organism evidence="1 2">
    <name type="scientific">[Myrmecia] bisecta</name>
    <dbReference type="NCBI Taxonomy" id="41462"/>
    <lineage>
        <taxon>Eukaryota</taxon>
        <taxon>Viridiplantae</taxon>
        <taxon>Chlorophyta</taxon>
        <taxon>core chlorophytes</taxon>
        <taxon>Trebouxiophyceae</taxon>
        <taxon>Trebouxiales</taxon>
        <taxon>Trebouxiaceae</taxon>
        <taxon>Myrmecia</taxon>
    </lineage>
</organism>
<sequence>MDENISHNRDVPAHKPHKPSAIRLHVSVIDGKVSQPKEVILARKRGYELVDAEGFVPADASPAVRLAALCEAICREELEAAQQRYGGSSDPKSADRLAAVQQFLSGIPAAVNQAVADGSLRIQGLAAGSQAGAPGSDEAAAEATGAGSSSALGLAVDLEARKAGLRARLERFRAEEAEWKQVLQQADDMVAATAPADLPAGSAAQPALEGGSGPAAGAAATGSMVLPASDGGSEPAAAAPAGDAPPGFAVAGGSGAVGLLRARQEEAYRAVALQVEGLCAMVGGVEDLVSKAERHCSLMQAEYHQEKFRTFPHIDSPARLIREMVRPPLPRRQRSDD</sequence>
<dbReference type="EMBL" id="JALJOR010000001">
    <property type="protein sequence ID" value="KAK9830462.1"/>
    <property type="molecule type" value="Genomic_DNA"/>
</dbReference>
<evidence type="ECO:0000313" key="2">
    <source>
        <dbReference type="Proteomes" id="UP001489004"/>
    </source>
</evidence>
<keyword evidence="2" id="KW-1185">Reference proteome</keyword>
<proteinExistence type="predicted"/>
<evidence type="ECO:0000313" key="1">
    <source>
        <dbReference type="EMBL" id="KAK9830462.1"/>
    </source>
</evidence>
<comment type="caution">
    <text evidence="1">The sequence shown here is derived from an EMBL/GenBank/DDBJ whole genome shotgun (WGS) entry which is preliminary data.</text>
</comment>
<accession>A0AAW1RB67</accession>
<reference evidence="1 2" key="1">
    <citation type="journal article" date="2024" name="Nat. Commun.">
        <title>Phylogenomics reveals the evolutionary origins of lichenization in chlorophyte algae.</title>
        <authorList>
            <person name="Puginier C."/>
            <person name="Libourel C."/>
            <person name="Otte J."/>
            <person name="Skaloud P."/>
            <person name="Haon M."/>
            <person name="Grisel S."/>
            <person name="Petersen M."/>
            <person name="Berrin J.G."/>
            <person name="Delaux P.M."/>
            <person name="Dal Grande F."/>
            <person name="Keller J."/>
        </authorList>
    </citation>
    <scope>NUCLEOTIDE SEQUENCE [LARGE SCALE GENOMIC DNA]</scope>
    <source>
        <strain evidence="1 2">SAG 2043</strain>
    </source>
</reference>
<protein>
    <submittedName>
        <fullName evidence="1">Uncharacterized protein</fullName>
    </submittedName>
</protein>
<name>A0AAW1RB67_9CHLO</name>
<dbReference type="Proteomes" id="UP001489004">
    <property type="component" value="Unassembled WGS sequence"/>
</dbReference>
<gene>
    <name evidence="1" type="ORF">WJX72_011902</name>
</gene>